<comment type="caution">
    <text evidence="2">The sequence shown here is derived from an EMBL/GenBank/DDBJ whole genome shotgun (WGS) entry which is preliminary data.</text>
</comment>
<evidence type="ECO:0000256" key="1">
    <source>
        <dbReference type="SAM" id="Phobius"/>
    </source>
</evidence>
<keyword evidence="1" id="KW-0472">Membrane</keyword>
<keyword evidence="1" id="KW-0812">Transmembrane</keyword>
<sequence length="718" mass="81526">MSIASLDLFTSSPSSPFTLYFTPSPPKNPSLLFFPITSLHLTSPSHSHFSKLKLPNHCDFGTTRIRQSRLRAFDSEGTEQGDGRVGNAFNFEFFLSVVESLCIFSSAIVSIGFAVSCAVPGSKKTVLEVMGTRVFSCGVVLLVVGVGIGAWIRRRQWRRISRESVKGGLEVNLLERIEKLEEDLKSSATIIRVLSRQLEKLGIRFRVTRKSMKQPIAEAAALAQKNSEATRVLAVQEDILEKELGEIQKVLLAMQEQQQKQLELILAIGKSGKLWETRQDTNREQGTIEVRDLTEEESERQGTQSCSDSEKGMERLRKLEELQRTMILMESHGIHTNSSDHDSTRFVSNLVLFMVQPCGELDLDQKCRLVSDYVPKMSAGFLEEASLCLTREGYQQQTVENPLLLKCEYKSDSHPSQTNFEEIAMVGLDAMQRANSTLEDFCRSYFMFHGMDVTQPQSVFKHLPVLSFTESYIYQLDSLNEKMLDASSDGVTFSERGPEMMKEADLRLISMFGNVFQSDPFRPLANVLNLHGLLTERVVQEFKCGEAYWALERSLCSATINRKEISVEDVMKAIHLKSFDYRVMNLLLYQLRGEQVNELHMDFLSISEFLVEVADDLFDYEDDVLENNFNILRMFVHIYGASAPTMLAKHITEAEEKYNTLLKTLDSQLSLNYQRRCEEATKEGGYKSEHPLGTWSMPPLILDEESYRSNLSTPSEQF</sequence>
<dbReference type="AlphaFoldDB" id="A0A8K0E4G6"/>
<dbReference type="EMBL" id="VOIH02000008">
    <property type="protein sequence ID" value="KAF3439260.1"/>
    <property type="molecule type" value="Genomic_DNA"/>
</dbReference>
<keyword evidence="1" id="KW-1133">Transmembrane helix</keyword>
<proteinExistence type="predicted"/>
<protein>
    <submittedName>
        <fullName evidence="2">Uncharacterized protein</fullName>
    </submittedName>
</protein>
<dbReference type="PANTHER" id="PTHR35754:SF2">
    <property type="entry name" value="ATP SYNTHASE SUBUNIT B"/>
    <property type="match status" value="1"/>
</dbReference>
<dbReference type="PANTHER" id="PTHR35754">
    <property type="entry name" value="ATP SYNTHASE SUBUNIT B"/>
    <property type="match status" value="1"/>
</dbReference>
<evidence type="ECO:0000313" key="3">
    <source>
        <dbReference type="Proteomes" id="UP000796880"/>
    </source>
</evidence>
<name>A0A8K0E4G6_9ROSA</name>
<evidence type="ECO:0000313" key="2">
    <source>
        <dbReference type="EMBL" id="KAF3439260.1"/>
    </source>
</evidence>
<dbReference type="OrthoDB" id="511315at2759"/>
<keyword evidence="3" id="KW-1185">Reference proteome</keyword>
<organism evidence="2 3">
    <name type="scientific">Rhamnella rubrinervis</name>
    <dbReference type="NCBI Taxonomy" id="2594499"/>
    <lineage>
        <taxon>Eukaryota</taxon>
        <taxon>Viridiplantae</taxon>
        <taxon>Streptophyta</taxon>
        <taxon>Embryophyta</taxon>
        <taxon>Tracheophyta</taxon>
        <taxon>Spermatophyta</taxon>
        <taxon>Magnoliopsida</taxon>
        <taxon>eudicotyledons</taxon>
        <taxon>Gunneridae</taxon>
        <taxon>Pentapetalae</taxon>
        <taxon>rosids</taxon>
        <taxon>fabids</taxon>
        <taxon>Rosales</taxon>
        <taxon>Rhamnaceae</taxon>
        <taxon>rhamnoid group</taxon>
        <taxon>Rhamneae</taxon>
        <taxon>Rhamnella</taxon>
    </lineage>
</organism>
<reference evidence="2" key="1">
    <citation type="submission" date="2020-03" db="EMBL/GenBank/DDBJ databases">
        <title>A high-quality chromosome-level genome assembly of a woody plant with both climbing and erect habits, Rhamnella rubrinervis.</title>
        <authorList>
            <person name="Lu Z."/>
            <person name="Yang Y."/>
            <person name="Zhu X."/>
            <person name="Sun Y."/>
        </authorList>
    </citation>
    <scope>NUCLEOTIDE SEQUENCE</scope>
    <source>
        <strain evidence="2">BYM</strain>
        <tissue evidence="2">Leaf</tissue>
    </source>
</reference>
<gene>
    <name evidence="2" type="ORF">FNV43_RR17536</name>
</gene>
<feature type="transmembrane region" description="Helical" evidence="1">
    <location>
        <begin position="93"/>
        <end position="113"/>
    </location>
</feature>
<feature type="transmembrane region" description="Helical" evidence="1">
    <location>
        <begin position="133"/>
        <end position="152"/>
    </location>
</feature>
<dbReference type="Proteomes" id="UP000796880">
    <property type="component" value="Unassembled WGS sequence"/>
</dbReference>
<accession>A0A8K0E4G6</accession>